<proteinExistence type="predicted"/>
<protein>
    <submittedName>
        <fullName evidence="3">Helix-turn-helix protein</fullName>
    </submittedName>
</protein>
<dbReference type="InterPro" id="IPR001387">
    <property type="entry name" value="Cro/C1-type_HTH"/>
</dbReference>
<dbReference type="GO" id="GO:0003677">
    <property type="term" value="F:DNA binding"/>
    <property type="evidence" value="ECO:0007669"/>
    <property type="project" value="InterPro"/>
</dbReference>
<keyword evidence="1" id="KW-0472">Membrane</keyword>
<dbReference type="CDD" id="cd00093">
    <property type="entry name" value="HTH_XRE"/>
    <property type="match status" value="1"/>
</dbReference>
<dbReference type="AlphaFoldDB" id="A0A0W0YV81"/>
<comment type="caution">
    <text evidence="3">The sequence shown here is derived from an EMBL/GenBank/DDBJ whole genome shotgun (WGS) entry which is preliminary data.</text>
</comment>
<evidence type="ECO:0000256" key="1">
    <source>
        <dbReference type="SAM" id="Phobius"/>
    </source>
</evidence>
<gene>
    <name evidence="3" type="ORF">Lsha_1457</name>
</gene>
<dbReference type="Proteomes" id="UP000054600">
    <property type="component" value="Unassembled WGS sequence"/>
</dbReference>
<dbReference type="Gene3D" id="1.10.260.40">
    <property type="entry name" value="lambda repressor-like DNA-binding domains"/>
    <property type="match status" value="1"/>
</dbReference>
<reference evidence="3 4" key="1">
    <citation type="submission" date="2015-11" db="EMBL/GenBank/DDBJ databases">
        <title>Genomic analysis of 38 Legionella species identifies large and diverse effector repertoires.</title>
        <authorList>
            <person name="Burstein D."/>
            <person name="Amaro F."/>
            <person name="Zusman T."/>
            <person name="Lifshitz Z."/>
            <person name="Cohen O."/>
            <person name="Gilbert J.A."/>
            <person name="Pupko T."/>
            <person name="Shuman H.A."/>
            <person name="Segal G."/>
        </authorList>
    </citation>
    <scope>NUCLEOTIDE SEQUENCE [LARGE SCALE GENOMIC DNA]</scope>
    <source>
        <strain evidence="3 4">ATCC 49655</strain>
    </source>
</reference>
<feature type="transmembrane region" description="Helical" evidence="1">
    <location>
        <begin position="12"/>
        <end position="30"/>
    </location>
</feature>
<feature type="domain" description="HTH cro/C1-type" evidence="2">
    <location>
        <begin position="45"/>
        <end position="101"/>
    </location>
</feature>
<dbReference type="EMBL" id="LNYW01000043">
    <property type="protein sequence ID" value="KTD60740.1"/>
    <property type="molecule type" value="Genomic_DNA"/>
</dbReference>
<dbReference type="InterPro" id="IPR010982">
    <property type="entry name" value="Lambda_DNA-bd_dom_sf"/>
</dbReference>
<organism evidence="3 4">
    <name type="scientific">Legionella shakespearei DSM 23087</name>
    <dbReference type="NCBI Taxonomy" id="1122169"/>
    <lineage>
        <taxon>Bacteria</taxon>
        <taxon>Pseudomonadati</taxon>
        <taxon>Pseudomonadota</taxon>
        <taxon>Gammaproteobacteria</taxon>
        <taxon>Legionellales</taxon>
        <taxon>Legionellaceae</taxon>
        <taxon>Legionella</taxon>
    </lineage>
</organism>
<dbReference type="SMART" id="SM00530">
    <property type="entry name" value="HTH_XRE"/>
    <property type="match status" value="1"/>
</dbReference>
<keyword evidence="1" id="KW-1133">Transmembrane helix</keyword>
<keyword evidence="1" id="KW-0812">Transmembrane</keyword>
<evidence type="ECO:0000313" key="4">
    <source>
        <dbReference type="Proteomes" id="UP000054600"/>
    </source>
</evidence>
<dbReference type="SUPFAM" id="SSF47413">
    <property type="entry name" value="lambda repressor-like DNA-binding domains"/>
    <property type="match status" value="1"/>
</dbReference>
<evidence type="ECO:0000259" key="2">
    <source>
        <dbReference type="PROSITE" id="PS50943"/>
    </source>
</evidence>
<dbReference type="Pfam" id="PF01381">
    <property type="entry name" value="HTH_3"/>
    <property type="match status" value="1"/>
</dbReference>
<dbReference type="STRING" id="1122169.Lsha_1457"/>
<evidence type="ECO:0000313" key="3">
    <source>
        <dbReference type="EMBL" id="KTD60740.1"/>
    </source>
</evidence>
<dbReference type="PROSITE" id="PS50943">
    <property type="entry name" value="HTH_CROC1"/>
    <property type="match status" value="1"/>
</dbReference>
<accession>A0A0W0YV81</accession>
<sequence length="125" mass="14645">MPPCFYINIYYNIHYMLFCNLMDIMMSFFMQTPQEMLKKIAEKARTKRLSLDLSQQTLSKKSGVSYSVIKKFEQTGKISLESLLKLALTLDSLIDFDAVFLPRMPEQAMSLDELMQESKRKRGRK</sequence>
<name>A0A0W0YV81_9GAMM</name>
<dbReference type="eggNOG" id="COG1396">
    <property type="taxonomic scope" value="Bacteria"/>
</dbReference>
<dbReference type="PATRIC" id="fig|1122169.6.peg.1679"/>
<keyword evidence="4" id="KW-1185">Reference proteome</keyword>